<name>A0A0S2K4M5_9GAMM</name>
<dbReference type="RefSeq" id="WP_058030598.1">
    <property type="nucleotide sequence ID" value="NZ_CP013187.1"/>
</dbReference>
<keyword evidence="1" id="KW-0560">Oxidoreductase</keyword>
<sequence>MQFSRLGSSQIDVSRICLGSMTWGLQNNQHDADEQINYALSQGVNFIDTAEMYAVPPSPETYGKTETIIGNWLARHKEKREKVVIATKIAGPGLSWVRNGGPITPDAIYKAIDDSLERLNTDYIDLYQLHWPNRQSPHFAQHKPNGHNFVDVDTQAEIASMEAIIEALTKSIKAGKIRHWGLSDDTTWGINTYLRLAEQHNLVKPVSIQNEFSLLHAKDWPYLIENCWHEDIAYLPWSPLAAGMLTGKYLNGARPEGSRWTLVQRQGLFRDTEQAGLATAEYVTLAKKLNITPAQLALAWCDQVKGVTSTIIGATNMSQLKENIAAFNMPLSEEALNDVADIFSRYPAPF</sequence>
<dbReference type="GO" id="GO:0016491">
    <property type="term" value="F:oxidoreductase activity"/>
    <property type="evidence" value="ECO:0007669"/>
    <property type="project" value="UniProtKB-KW"/>
</dbReference>
<dbReference type="PANTHER" id="PTHR43364:SF4">
    <property type="entry name" value="NAD(P)-LINKED OXIDOREDUCTASE SUPERFAMILY PROTEIN"/>
    <property type="match status" value="1"/>
</dbReference>
<evidence type="ECO:0000313" key="3">
    <source>
        <dbReference type="EMBL" id="ALO42898.1"/>
    </source>
</evidence>
<dbReference type="OrthoDB" id="9772407at2"/>
<dbReference type="SUPFAM" id="SSF51430">
    <property type="entry name" value="NAD(P)-linked oxidoreductase"/>
    <property type="match status" value="1"/>
</dbReference>
<proteinExistence type="predicted"/>
<accession>A0A0S2K4M5</accession>
<dbReference type="EMBL" id="CP013187">
    <property type="protein sequence ID" value="ALO42898.1"/>
    <property type="molecule type" value="Genomic_DNA"/>
</dbReference>
<evidence type="ECO:0000259" key="2">
    <source>
        <dbReference type="Pfam" id="PF00248"/>
    </source>
</evidence>
<dbReference type="STRING" id="161398.PP2015_2405"/>
<dbReference type="Proteomes" id="UP000061457">
    <property type="component" value="Chromosome I"/>
</dbReference>
<dbReference type="CDD" id="cd19094">
    <property type="entry name" value="AKR_Tas-like"/>
    <property type="match status" value="1"/>
</dbReference>
<feature type="domain" description="NADP-dependent oxidoreductase" evidence="2">
    <location>
        <begin position="15"/>
        <end position="340"/>
    </location>
</feature>
<dbReference type="InterPro" id="IPR050523">
    <property type="entry name" value="AKR_Detox_Biosynth"/>
</dbReference>
<dbReference type="Pfam" id="PF00248">
    <property type="entry name" value="Aldo_ket_red"/>
    <property type="match status" value="1"/>
</dbReference>
<protein>
    <submittedName>
        <fullName evidence="3">Aldo/keto reductase</fullName>
    </submittedName>
</protein>
<reference evidence="3 4" key="1">
    <citation type="submission" date="2015-11" db="EMBL/GenBank/DDBJ databases">
        <authorList>
            <person name="Zhang Y."/>
            <person name="Guo Z."/>
        </authorList>
    </citation>
    <scope>NUCLEOTIDE SEQUENCE [LARGE SCALE GENOMIC DNA]</scope>
    <source>
        <strain evidence="3 4">KCTC 12086</strain>
    </source>
</reference>
<dbReference type="Gene3D" id="3.20.20.100">
    <property type="entry name" value="NADP-dependent oxidoreductase domain"/>
    <property type="match status" value="1"/>
</dbReference>
<organism evidence="3 4">
    <name type="scientific">Pseudoalteromonas phenolica</name>
    <dbReference type="NCBI Taxonomy" id="161398"/>
    <lineage>
        <taxon>Bacteria</taxon>
        <taxon>Pseudomonadati</taxon>
        <taxon>Pseudomonadota</taxon>
        <taxon>Gammaproteobacteria</taxon>
        <taxon>Alteromonadales</taxon>
        <taxon>Pseudoalteromonadaceae</taxon>
        <taxon>Pseudoalteromonas</taxon>
    </lineage>
</organism>
<dbReference type="InterPro" id="IPR023210">
    <property type="entry name" value="NADP_OxRdtase_dom"/>
</dbReference>
<evidence type="ECO:0000313" key="4">
    <source>
        <dbReference type="Proteomes" id="UP000061457"/>
    </source>
</evidence>
<gene>
    <name evidence="3" type="ORF">PP2015_2405</name>
</gene>
<dbReference type="PATRIC" id="fig|161398.10.peg.2454"/>
<evidence type="ECO:0000256" key="1">
    <source>
        <dbReference type="ARBA" id="ARBA00023002"/>
    </source>
</evidence>
<dbReference type="AlphaFoldDB" id="A0A0S2K4M5"/>
<dbReference type="KEGG" id="pphe:PP2015_2405"/>
<keyword evidence="4" id="KW-1185">Reference proteome</keyword>
<dbReference type="PANTHER" id="PTHR43364">
    <property type="entry name" value="NADH-SPECIFIC METHYLGLYOXAL REDUCTASE-RELATED"/>
    <property type="match status" value="1"/>
</dbReference>
<dbReference type="InterPro" id="IPR036812">
    <property type="entry name" value="NAD(P)_OxRdtase_dom_sf"/>
</dbReference>